<organism evidence="2 3">
    <name type="scientific">Paraphaeosphaeria sporulosa</name>
    <dbReference type="NCBI Taxonomy" id="1460663"/>
    <lineage>
        <taxon>Eukaryota</taxon>
        <taxon>Fungi</taxon>
        <taxon>Dikarya</taxon>
        <taxon>Ascomycota</taxon>
        <taxon>Pezizomycotina</taxon>
        <taxon>Dothideomycetes</taxon>
        <taxon>Pleosporomycetidae</taxon>
        <taxon>Pleosporales</taxon>
        <taxon>Massarineae</taxon>
        <taxon>Didymosphaeriaceae</taxon>
        <taxon>Paraphaeosphaeria</taxon>
    </lineage>
</organism>
<dbReference type="RefSeq" id="XP_018041348.1">
    <property type="nucleotide sequence ID" value="XM_018183930.1"/>
</dbReference>
<dbReference type="InParanoid" id="A0A177CTY9"/>
<protein>
    <submittedName>
        <fullName evidence="2">Uncharacterized protein</fullName>
    </submittedName>
</protein>
<dbReference type="GeneID" id="28767416"/>
<feature type="region of interest" description="Disordered" evidence="1">
    <location>
        <begin position="65"/>
        <end position="125"/>
    </location>
</feature>
<gene>
    <name evidence="2" type="ORF">CC84DRAFT_1238236</name>
</gene>
<dbReference type="Proteomes" id="UP000077069">
    <property type="component" value="Unassembled WGS sequence"/>
</dbReference>
<sequence length="204" mass="21768">MGSSLKMALRTAALRVAGTPAAAAQAARRSLLASPAASTTPHAVPLLYHCDAWLLPSARPLPTRPPPAGAQLLASAGDSHAAGGWRQSPLASSVSRSLTSPEAARARAPRNAPRQSPNCMDRRSWRAAARRFQRSTTALQSLRQPRARSPLHHSPHELLPERSSRAASSVHVCGRAPRPHQPERMPASPPSLRPRFARADCALV</sequence>
<dbReference type="EMBL" id="KV441549">
    <property type="protein sequence ID" value="OAG10983.1"/>
    <property type="molecule type" value="Genomic_DNA"/>
</dbReference>
<evidence type="ECO:0000256" key="1">
    <source>
        <dbReference type="SAM" id="MobiDB-lite"/>
    </source>
</evidence>
<evidence type="ECO:0000313" key="2">
    <source>
        <dbReference type="EMBL" id="OAG10983.1"/>
    </source>
</evidence>
<feature type="compositionally biased region" description="Polar residues" evidence="1">
    <location>
        <begin position="89"/>
        <end position="100"/>
    </location>
</feature>
<feature type="compositionally biased region" description="Basic and acidic residues" evidence="1">
    <location>
        <begin position="154"/>
        <end position="164"/>
    </location>
</feature>
<proteinExistence type="predicted"/>
<accession>A0A177CTY9</accession>
<feature type="region of interest" description="Disordered" evidence="1">
    <location>
        <begin position="137"/>
        <end position="199"/>
    </location>
</feature>
<name>A0A177CTY9_9PLEO</name>
<reference evidence="2 3" key="1">
    <citation type="submission" date="2016-05" db="EMBL/GenBank/DDBJ databases">
        <title>Comparative analysis of secretome profiles of manganese(II)-oxidizing ascomycete fungi.</title>
        <authorList>
            <consortium name="DOE Joint Genome Institute"/>
            <person name="Zeiner C.A."/>
            <person name="Purvine S.O."/>
            <person name="Zink E.M."/>
            <person name="Wu S."/>
            <person name="Pasa-Tolic L."/>
            <person name="Chaput D.L."/>
            <person name="Haridas S."/>
            <person name="Grigoriev I.V."/>
            <person name="Santelli C.M."/>
            <person name="Hansel C.M."/>
        </authorList>
    </citation>
    <scope>NUCLEOTIDE SEQUENCE [LARGE SCALE GENOMIC DNA]</scope>
    <source>
        <strain evidence="2 3">AP3s5-JAC2a</strain>
    </source>
</reference>
<evidence type="ECO:0000313" key="3">
    <source>
        <dbReference type="Proteomes" id="UP000077069"/>
    </source>
</evidence>
<dbReference type="AlphaFoldDB" id="A0A177CTY9"/>
<keyword evidence="3" id="KW-1185">Reference proteome</keyword>